<comment type="caution">
    <text evidence="1">The sequence shown here is derived from an EMBL/GenBank/DDBJ whole genome shotgun (WGS) entry which is preliminary data.</text>
</comment>
<dbReference type="PANTHER" id="PTHR34387:SF1">
    <property type="entry name" value="PERIPLASMIC IMMUNOGENIC PROTEIN"/>
    <property type="match status" value="1"/>
</dbReference>
<proteinExistence type="predicted"/>
<evidence type="ECO:0000313" key="1">
    <source>
        <dbReference type="EMBL" id="MEE2060745.1"/>
    </source>
</evidence>
<name>A0ABU7LGV8_9NOCA</name>
<dbReference type="InterPro" id="IPR052022">
    <property type="entry name" value="26kDa_periplasmic_antigen"/>
</dbReference>
<dbReference type="EMBL" id="JAUTXY010000014">
    <property type="protein sequence ID" value="MEE2060745.1"/>
    <property type="molecule type" value="Genomic_DNA"/>
</dbReference>
<dbReference type="PANTHER" id="PTHR34387">
    <property type="entry name" value="SLR1258 PROTEIN"/>
    <property type="match status" value="1"/>
</dbReference>
<dbReference type="Gene3D" id="3.30.70.2970">
    <property type="entry name" value="Protein of unknown function (DUF541), domain 2"/>
    <property type="match status" value="1"/>
</dbReference>
<dbReference type="InterPro" id="IPR007497">
    <property type="entry name" value="SIMPL/DUF541"/>
</dbReference>
<protein>
    <submittedName>
        <fullName evidence="1">SIMPL domain-containing protein</fullName>
    </submittedName>
</protein>
<gene>
    <name evidence="1" type="ORF">Q7514_24810</name>
</gene>
<accession>A0ABU7LGV8</accession>
<organism evidence="1 2">
    <name type="scientific">Rhodococcus artemisiae</name>
    <dbReference type="NCBI Taxonomy" id="714159"/>
    <lineage>
        <taxon>Bacteria</taxon>
        <taxon>Bacillati</taxon>
        <taxon>Actinomycetota</taxon>
        <taxon>Actinomycetes</taxon>
        <taxon>Mycobacteriales</taxon>
        <taxon>Nocardiaceae</taxon>
        <taxon>Rhodococcus</taxon>
    </lineage>
</organism>
<reference evidence="1 2" key="1">
    <citation type="submission" date="2023-07" db="EMBL/GenBank/DDBJ databases">
        <authorList>
            <person name="Girao M."/>
            <person name="Carvalho M.F."/>
        </authorList>
    </citation>
    <scope>NUCLEOTIDE SEQUENCE [LARGE SCALE GENOMIC DNA]</scope>
    <source>
        <strain evidence="1 2">YIM65754</strain>
    </source>
</reference>
<keyword evidence="2" id="KW-1185">Reference proteome</keyword>
<dbReference type="Gene3D" id="3.30.110.170">
    <property type="entry name" value="Protein of unknown function (DUF541), domain 1"/>
    <property type="match status" value="1"/>
</dbReference>
<dbReference type="Proteomes" id="UP001336020">
    <property type="component" value="Unassembled WGS sequence"/>
</dbReference>
<sequence>MSDHPITITVTGHAEREFAPNRCTVVLRVHADGTTREHATDPVTSAIATLTDLVTELRERSDSPVKRWTFDQVRHGRHRPYSKDGKTRPWRYTSSASLTVTFHEFDVVGTFVDTVSEIEAVAVTDLNWWITRKTREKRIAKVRELAVRDALAKAKGYTTSLGYSDFRALAIADPGMLGLQPGPSPRAGSAPMMRAMRSDIASASEEGGGSFVLEPDRITLSADVEARFEAS</sequence>
<dbReference type="Pfam" id="PF04402">
    <property type="entry name" value="SIMPL"/>
    <property type="match status" value="1"/>
</dbReference>
<dbReference type="RefSeq" id="WP_330135923.1">
    <property type="nucleotide sequence ID" value="NZ_JAUTXY010000014.1"/>
</dbReference>
<evidence type="ECO:0000313" key="2">
    <source>
        <dbReference type="Proteomes" id="UP001336020"/>
    </source>
</evidence>